<dbReference type="Proteomes" id="UP000289738">
    <property type="component" value="Chromosome B06"/>
</dbReference>
<evidence type="ECO:0000313" key="1">
    <source>
        <dbReference type="EMBL" id="RYR02871.1"/>
    </source>
</evidence>
<organism evidence="1 2">
    <name type="scientific">Arachis hypogaea</name>
    <name type="common">Peanut</name>
    <dbReference type="NCBI Taxonomy" id="3818"/>
    <lineage>
        <taxon>Eukaryota</taxon>
        <taxon>Viridiplantae</taxon>
        <taxon>Streptophyta</taxon>
        <taxon>Embryophyta</taxon>
        <taxon>Tracheophyta</taxon>
        <taxon>Spermatophyta</taxon>
        <taxon>Magnoliopsida</taxon>
        <taxon>eudicotyledons</taxon>
        <taxon>Gunneridae</taxon>
        <taxon>Pentapetalae</taxon>
        <taxon>rosids</taxon>
        <taxon>fabids</taxon>
        <taxon>Fabales</taxon>
        <taxon>Fabaceae</taxon>
        <taxon>Papilionoideae</taxon>
        <taxon>50 kb inversion clade</taxon>
        <taxon>dalbergioids sensu lato</taxon>
        <taxon>Dalbergieae</taxon>
        <taxon>Pterocarpus clade</taxon>
        <taxon>Arachis</taxon>
    </lineage>
</organism>
<protein>
    <submittedName>
        <fullName evidence="1">Uncharacterized protein</fullName>
    </submittedName>
</protein>
<sequence>MVAPQVVSEPMINWSGDLRMYCHLTSLFSFPNYKLLIIVERGMSKKFSTALRIGDLNDFITLSQACIVLLKSLKANTNKPDSEIIVGKSKQVQSEPIKISLKDCLASSLNEFLSNINKGKAVIMSVFLQSRTSLAAHFNIFSLQMML</sequence>
<proteinExistence type="predicted"/>
<accession>A0A444YLS9</accession>
<gene>
    <name evidence="1" type="ORF">Ahy_B06g081710</name>
</gene>
<dbReference type="AlphaFoldDB" id="A0A444YLS9"/>
<dbReference type="STRING" id="3818.A0A444YLS9"/>
<dbReference type="EMBL" id="SDMP01000016">
    <property type="protein sequence ID" value="RYR02871.1"/>
    <property type="molecule type" value="Genomic_DNA"/>
</dbReference>
<reference evidence="1 2" key="1">
    <citation type="submission" date="2019-01" db="EMBL/GenBank/DDBJ databases">
        <title>Sequencing of cultivated peanut Arachis hypogaea provides insights into genome evolution and oil improvement.</title>
        <authorList>
            <person name="Chen X."/>
        </authorList>
    </citation>
    <scope>NUCLEOTIDE SEQUENCE [LARGE SCALE GENOMIC DNA]</scope>
    <source>
        <strain evidence="2">cv. Fuhuasheng</strain>
        <tissue evidence="1">Leaves</tissue>
    </source>
</reference>
<keyword evidence="2" id="KW-1185">Reference proteome</keyword>
<evidence type="ECO:0000313" key="2">
    <source>
        <dbReference type="Proteomes" id="UP000289738"/>
    </source>
</evidence>
<name>A0A444YLS9_ARAHY</name>
<comment type="caution">
    <text evidence="1">The sequence shown here is derived from an EMBL/GenBank/DDBJ whole genome shotgun (WGS) entry which is preliminary data.</text>
</comment>